<dbReference type="CDD" id="cd06664">
    <property type="entry name" value="IscU_like"/>
    <property type="match status" value="1"/>
</dbReference>
<dbReference type="Gene3D" id="3.90.1010.10">
    <property type="match status" value="1"/>
</dbReference>
<reference evidence="1 2" key="1">
    <citation type="journal article" date="2015" name="Int. J. Syst. Evol. Microbiol.">
        <title>Erythrobacter atlanticus sp. nov., a bacterium from ocean sediment able to degrade polycyclic aromatic hydrocarbons.</title>
        <authorList>
            <person name="Zhuang L."/>
            <person name="Liu Y."/>
            <person name="Wang L."/>
            <person name="Wang W."/>
            <person name="Shao Z."/>
        </authorList>
    </citation>
    <scope>NUCLEOTIDE SEQUENCE [LARGE SCALE GENOMIC DNA]</scope>
    <source>
        <strain evidence="2">s21-N3</strain>
    </source>
</reference>
<evidence type="ECO:0000313" key="2">
    <source>
        <dbReference type="Proteomes" id="UP000059113"/>
    </source>
</evidence>
<dbReference type="KEGG" id="ery:CP97_10020"/>
<dbReference type="InterPro" id="IPR002871">
    <property type="entry name" value="NIF_FeS_clus_asmbl_NifU_N"/>
</dbReference>
<dbReference type="AlphaFoldDB" id="A0A0H4W1H5"/>
<dbReference type="GO" id="GO:0016226">
    <property type="term" value="P:iron-sulfur cluster assembly"/>
    <property type="evidence" value="ECO:0007669"/>
    <property type="project" value="InterPro"/>
</dbReference>
<dbReference type="GO" id="GO:0051536">
    <property type="term" value="F:iron-sulfur cluster binding"/>
    <property type="evidence" value="ECO:0007669"/>
    <property type="project" value="InterPro"/>
</dbReference>
<sequence>MLAATVELANWPLLDGAPLHGRARSDTCGSALELDVMPDGTGDIGQVGMQVRACAVGQASAAIFARHAKGRSPMDIAHTLDEIVGWLKNDGPMPDWPDLGLIAPAREHRGRHGAILLPWKAALEALSTSRSLG</sequence>
<evidence type="ECO:0008006" key="3">
    <source>
        <dbReference type="Google" id="ProtNLM"/>
    </source>
</evidence>
<protein>
    <recommendedName>
        <fullName evidence="3">Fe-S cluster protein</fullName>
    </recommendedName>
</protein>
<dbReference type="OrthoDB" id="7857113at2"/>
<evidence type="ECO:0000313" key="1">
    <source>
        <dbReference type="EMBL" id="AKQ43363.1"/>
    </source>
</evidence>
<keyword evidence="2" id="KW-1185">Reference proteome</keyword>
<dbReference type="GO" id="GO:0005506">
    <property type="term" value="F:iron ion binding"/>
    <property type="evidence" value="ECO:0007669"/>
    <property type="project" value="InterPro"/>
</dbReference>
<proteinExistence type="predicted"/>
<organism evidence="1 2">
    <name type="scientific">Aurantiacibacter atlanticus</name>
    <dbReference type="NCBI Taxonomy" id="1648404"/>
    <lineage>
        <taxon>Bacteria</taxon>
        <taxon>Pseudomonadati</taxon>
        <taxon>Pseudomonadota</taxon>
        <taxon>Alphaproteobacteria</taxon>
        <taxon>Sphingomonadales</taxon>
        <taxon>Erythrobacteraceae</taxon>
        <taxon>Aurantiacibacter</taxon>
    </lineage>
</organism>
<accession>A0A0H4W1H5</accession>
<gene>
    <name evidence="1" type="ORF">CP97_10020</name>
</gene>
<dbReference type="Proteomes" id="UP000059113">
    <property type="component" value="Chromosome"/>
</dbReference>
<reference evidence="2" key="2">
    <citation type="submission" date="2015-04" db="EMBL/GenBank/DDBJ databases">
        <title>The complete genome sequence of Erythrobacter sp. s21-N3.</title>
        <authorList>
            <person name="Zhuang L."/>
            <person name="Liu Y."/>
            <person name="Shao Z."/>
        </authorList>
    </citation>
    <scope>NUCLEOTIDE SEQUENCE [LARGE SCALE GENOMIC DNA]</scope>
    <source>
        <strain evidence="2">s21-N3</strain>
    </source>
</reference>
<dbReference type="PATRIC" id="fig|1648404.4.peg.2090"/>
<dbReference type="SUPFAM" id="SSF82649">
    <property type="entry name" value="SufE/NifU"/>
    <property type="match status" value="1"/>
</dbReference>
<dbReference type="STRING" id="1648404.CP97_10020"/>
<name>A0A0H4W1H5_9SPHN</name>
<dbReference type="EMBL" id="CP011310">
    <property type="protein sequence ID" value="AKQ43363.1"/>
    <property type="molecule type" value="Genomic_DNA"/>
</dbReference>